<gene>
    <name evidence="2" type="ORF">I4I81_24615</name>
</gene>
<dbReference type="InterPro" id="IPR050855">
    <property type="entry name" value="NDM-1-like"/>
</dbReference>
<name>A0ABS6UYT3_9PSEU</name>
<keyword evidence="3" id="KW-1185">Reference proteome</keyword>
<evidence type="ECO:0000313" key="3">
    <source>
        <dbReference type="Proteomes" id="UP000694287"/>
    </source>
</evidence>
<proteinExistence type="predicted"/>
<accession>A0ABS6UYT3</accession>
<dbReference type="PANTHER" id="PTHR42951:SF4">
    <property type="entry name" value="ACYL-COENZYME A THIOESTERASE MBLAC2"/>
    <property type="match status" value="1"/>
</dbReference>
<evidence type="ECO:0000313" key="2">
    <source>
        <dbReference type="EMBL" id="MBW0137419.1"/>
    </source>
</evidence>
<dbReference type="CDD" id="cd16282">
    <property type="entry name" value="metallo-hydrolase-like_MBL-fold"/>
    <property type="match status" value="1"/>
</dbReference>
<feature type="domain" description="Metallo-beta-lactamase" evidence="1">
    <location>
        <begin position="9"/>
        <end position="206"/>
    </location>
</feature>
<comment type="caution">
    <text evidence="2">The sequence shown here is derived from an EMBL/GenBank/DDBJ whole genome shotgun (WGS) entry which is preliminary data.</text>
</comment>
<reference evidence="2 3" key="1">
    <citation type="submission" date="2020-11" db="EMBL/GenBank/DDBJ databases">
        <title>Pseudonocardia abyssalis sp. nov. and Pseudonocardia oceani sp. nov., description and phylogenomic analysis of two novel actinomycetes isolated from the deep Southern Ocean.</title>
        <authorList>
            <person name="Parra J."/>
        </authorList>
    </citation>
    <scope>NUCLEOTIDE SEQUENCE [LARGE SCALE GENOMIC DNA]</scope>
    <source>
        <strain evidence="2 3">KRD-168</strain>
    </source>
</reference>
<dbReference type="SMART" id="SM00849">
    <property type="entry name" value="Lactamase_B"/>
    <property type="match status" value="1"/>
</dbReference>
<dbReference type="EMBL" id="JADQDK010000001">
    <property type="protein sequence ID" value="MBW0137419.1"/>
    <property type="molecule type" value="Genomic_DNA"/>
</dbReference>
<dbReference type="InterPro" id="IPR001279">
    <property type="entry name" value="Metallo-B-lactamas"/>
</dbReference>
<evidence type="ECO:0000259" key="1">
    <source>
        <dbReference type="SMART" id="SM00849"/>
    </source>
</evidence>
<sequence>MLPDGSWGWSNAGLIVGEGESLLVDTLFDLDLAAEMLAGFGPITEGRPITTVVNTHSDGDHTFGNQLLAARGAEIVGSVATAELVTQDAVASLQRLKTLDGPAGDFARHIFAPFQFDGIIATAPTRTFVDRMSLHIGGRPVELIQVGPAHTAGDTLVYVPDAQLLYTGDILFNGGTPVVWAGPLNRWVAACDLILDLDVTTIVPGHGAVTDKSAVVAMRDYLVFVESRTTELFEDGLTPEQAVEVIDLGPYAGVPESGRIVQNVLNVYHQLDDALPMPDQAGVFGRIAAREGFLAERSGEKGQPLPQDSTA</sequence>
<dbReference type="Proteomes" id="UP000694287">
    <property type="component" value="Unassembled WGS sequence"/>
</dbReference>
<dbReference type="Pfam" id="PF00753">
    <property type="entry name" value="Lactamase_B"/>
    <property type="match status" value="1"/>
</dbReference>
<organism evidence="2 3">
    <name type="scientific">Pseudonocardia abyssalis</name>
    <dbReference type="NCBI Taxonomy" id="2792008"/>
    <lineage>
        <taxon>Bacteria</taxon>
        <taxon>Bacillati</taxon>
        <taxon>Actinomycetota</taxon>
        <taxon>Actinomycetes</taxon>
        <taxon>Pseudonocardiales</taxon>
        <taxon>Pseudonocardiaceae</taxon>
        <taxon>Pseudonocardia</taxon>
    </lineage>
</organism>
<dbReference type="PANTHER" id="PTHR42951">
    <property type="entry name" value="METALLO-BETA-LACTAMASE DOMAIN-CONTAINING"/>
    <property type="match status" value="1"/>
</dbReference>
<protein>
    <submittedName>
        <fullName evidence="2">MBL fold metallo-hydrolase</fullName>
    </submittedName>
</protein>